<dbReference type="STRING" id="1424294.Gferi_21365"/>
<dbReference type="InterPro" id="IPR048667">
    <property type="entry name" value="Imm5-like"/>
</dbReference>
<accession>A0A1D8GLR1</accession>
<name>A0A1D8GLR1_9FIRM</name>
<reference evidence="2 3" key="1">
    <citation type="submission" date="2016-09" db="EMBL/GenBank/DDBJ databases">
        <title>Genomic analysis reveals versatility of anaerobic energy metabolism of Geosporobacter ferrireducens IRF9 of phylum Firmicutes.</title>
        <authorList>
            <person name="Kim S.-J."/>
        </authorList>
    </citation>
    <scope>NUCLEOTIDE SEQUENCE [LARGE SCALE GENOMIC DNA]</scope>
    <source>
        <strain evidence="2 3">IRF9</strain>
    </source>
</reference>
<dbReference type="KEGG" id="gfe:Gferi_21365"/>
<dbReference type="Proteomes" id="UP000095743">
    <property type="component" value="Chromosome"/>
</dbReference>
<dbReference type="EMBL" id="CP017269">
    <property type="protein sequence ID" value="AOT71858.1"/>
    <property type="molecule type" value="Genomic_DNA"/>
</dbReference>
<evidence type="ECO:0000313" key="2">
    <source>
        <dbReference type="EMBL" id="AOT71858.1"/>
    </source>
</evidence>
<keyword evidence="3" id="KW-1185">Reference proteome</keyword>
<organism evidence="2 3">
    <name type="scientific">Geosporobacter ferrireducens</name>
    <dbReference type="NCBI Taxonomy" id="1424294"/>
    <lineage>
        <taxon>Bacteria</taxon>
        <taxon>Bacillati</taxon>
        <taxon>Bacillota</taxon>
        <taxon>Clostridia</taxon>
        <taxon>Peptostreptococcales</taxon>
        <taxon>Thermotaleaceae</taxon>
        <taxon>Geosporobacter</taxon>
    </lineage>
</organism>
<proteinExistence type="predicted"/>
<protein>
    <recommendedName>
        <fullName evidence="1">Imm-5-like domain-containing protein</fullName>
    </recommendedName>
</protein>
<dbReference type="RefSeq" id="WP_069980125.1">
    <property type="nucleotide sequence ID" value="NZ_CP017269.1"/>
</dbReference>
<dbReference type="AlphaFoldDB" id="A0A1D8GLR1"/>
<feature type="domain" description="Imm-5-like" evidence="1">
    <location>
        <begin position="14"/>
        <end position="109"/>
    </location>
</feature>
<gene>
    <name evidence="2" type="ORF">Gferi_21365</name>
</gene>
<evidence type="ECO:0000313" key="3">
    <source>
        <dbReference type="Proteomes" id="UP000095743"/>
    </source>
</evidence>
<evidence type="ECO:0000259" key="1">
    <source>
        <dbReference type="Pfam" id="PF21805"/>
    </source>
</evidence>
<dbReference type="Pfam" id="PF21805">
    <property type="entry name" value="Imm5_like"/>
    <property type="match status" value="1"/>
</dbReference>
<sequence length="110" mass="12867">MSSLFIKSLNYFFQIKHSFQICTKWQAGKATYKETRQAAAMTPDLVRTEKDPVKAKVLRVMEQVALILHVKRHALIASDYAITLINLMYLKNLEEVRKERKIQIELMKNV</sequence>